<dbReference type="InParanoid" id="C7Q8T9"/>
<dbReference type="Proteomes" id="UP000000851">
    <property type="component" value="Chromosome"/>
</dbReference>
<organism evidence="5 6">
    <name type="scientific">Catenulispora acidiphila (strain DSM 44928 / JCM 14897 / NBRC 102108 / NRRL B-24433 / ID139908)</name>
    <dbReference type="NCBI Taxonomy" id="479433"/>
    <lineage>
        <taxon>Bacteria</taxon>
        <taxon>Bacillati</taxon>
        <taxon>Actinomycetota</taxon>
        <taxon>Actinomycetes</taxon>
        <taxon>Catenulisporales</taxon>
        <taxon>Catenulisporaceae</taxon>
        <taxon>Catenulispora</taxon>
    </lineage>
</organism>
<evidence type="ECO:0000313" key="6">
    <source>
        <dbReference type="Proteomes" id="UP000000851"/>
    </source>
</evidence>
<evidence type="ECO:0000259" key="4">
    <source>
        <dbReference type="Pfam" id="PF01370"/>
    </source>
</evidence>
<dbReference type="OrthoDB" id="8770295at2"/>
<feature type="domain" description="NAD-dependent epimerase/dehydratase" evidence="4">
    <location>
        <begin position="5"/>
        <end position="167"/>
    </location>
</feature>
<dbReference type="InterPro" id="IPR001509">
    <property type="entry name" value="Epimerase_deHydtase"/>
</dbReference>
<proteinExistence type="inferred from homology"/>
<dbReference type="GO" id="GO:0016491">
    <property type="term" value="F:oxidoreductase activity"/>
    <property type="evidence" value="ECO:0007669"/>
    <property type="project" value="UniProtKB-KW"/>
</dbReference>
<dbReference type="InterPro" id="IPR036291">
    <property type="entry name" value="NAD(P)-bd_dom_sf"/>
</dbReference>
<dbReference type="EMBL" id="CP001700">
    <property type="protein sequence ID" value="ACU70354.1"/>
    <property type="molecule type" value="Genomic_DNA"/>
</dbReference>
<keyword evidence="6" id="KW-1185">Reference proteome</keyword>
<dbReference type="AlphaFoldDB" id="C7Q8T9"/>
<keyword evidence="3" id="KW-0520">NAD</keyword>
<name>C7Q8T9_CATAD</name>
<dbReference type="eggNOG" id="COG0451">
    <property type="taxonomic scope" value="Bacteria"/>
</dbReference>
<dbReference type="SUPFAM" id="SSF51735">
    <property type="entry name" value="NAD(P)-binding Rossmann-fold domains"/>
    <property type="match status" value="1"/>
</dbReference>
<accession>C7Q8T9</accession>
<evidence type="ECO:0000256" key="2">
    <source>
        <dbReference type="ARBA" id="ARBA00023002"/>
    </source>
</evidence>
<dbReference type="STRING" id="479433.Caci_1431"/>
<keyword evidence="2" id="KW-0560">Oxidoreductase</keyword>
<reference evidence="5 6" key="1">
    <citation type="journal article" date="2009" name="Stand. Genomic Sci.">
        <title>Complete genome sequence of Catenulispora acidiphila type strain (ID 139908).</title>
        <authorList>
            <person name="Copeland A."/>
            <person name="Lapidus A."/>
            <person name="Glavina Del Rio T."/>
            <person name="Nolan M."/>
            <person name="Lucas S."/>
            <person name="Chen F."/>
            <person name="Tice H."/>
            <person name="Cheng J.F."/>
            <person name="Bruce D."/>
            <person name="Goodwin L."/>
            <person name="Pitluck S."/>
            <person name="Mikhailova N."/>
            <person name="Pati A."/>
            <person name="Ivanova N."/>
            <person name="Mavromatis K."/>
            <person name="Chen A."/>
            <person name="Palaniappan K."/>
            <person name="Chain P."/>
            <person name="Land M."/>
            <person name="Hauser L."/>
            <person name="Chang Y.J."/>
            <person name="Jeffries C.D."/>
            <person name="Chertkov O."/>
            <person name="Brettin T."/>
            <person name="Detter J.C."/>
            <person name="Han C."/>
            <person name="Ali Z."/>
            <person name="Tindall B.J."/>
            <person name="Goker M."/>
            <person name="Bristow J."/>
            <person name="Eisen J.A."/>
            <person name="Markowitz V."/>
            <person name="Hugenholtz P."/>
            <person name="Kyrpides N.C."/>
            <person name="Klenk H.P."/>
        </authorList>
    </citation>
    <scope>NUCLEOTIDE SEQUENCE [LARGE SCALE GENOMIC DNA]</scope>
    <source>
        <strain evidence="6">DSM 44928 / JCM 14897 / NBRC 102108 / NRRL B-24433 / ID139908</strain>
    </source>
</reference>
<dbReference type="RefSeq" id="WP_012785648.1">
    <property type="nucleotide sequence ID" value="NC_013131.1"/>
</dbReference>
<sequence>MSERILITGAAGRIGTALRPLLARPGRVLRLLDIHPVKPGDDDAEIVTASFTDPAALDEACDGVDAVVHLGGKPGEGSWEELAEVNVEGTRQVLEAAVRHGIPRVVLASSIHAAGFWTRDEVGPDGFLPSDTAPRPDTLYGVSKAAVEGLGSLYHSRFGIDVSCLRFGAYRPEPLSIVDLTVWISHEDGARLVQACLSTPPPAGFRVLWGISANARRWFSLAEGAAIGYHPEDDAERFAAGMSGVEDFDWSDPLLHLVGGSFCTLPLGRGRG</sequence>
<dbReference type="PANTHER" id="PTHR43103:SF5">
    <property type="entry name" value="4-EPIMERASE, PUTATIVE (AFU_ORTHOLOGUE AFUA_7G00360)-RELATED"/>
    <property type="match status" value="1"/>
</dbReference>
<evidence type="ECO:0000313" key="5">
    <source>
        <dbReference type="EMBL" id="ACU70354.1"/>
    </source>
</evidence>
<protein>
    <submittedName>
        <fullName evidence="5">NAD-dependent epimerase/dehydratase</fullName>
    </submittedName>
</protein>
<dbReference type="PANTHER" id="PTHR43103">
    <property type="entry name" value="NUCLEOSIDE-DIPHOSPHATE-SUGAR EPIMERASE"/>
    <property type="match status" value="1"/>
</dbReference>
<evidence type="ECO:0000256" key="1">
    <source>
        <dbReference type="ARBA" id="ARBA00007637"/>
    </source>
</evidence>
<dbReference type="HOGENOM" id="CLU_079334_0_0_11"/>
<dbReference type="Gene3D" id="3.40.50.720">
    <property type="entry name" value="NAD(P)-binding Rossmann-like Domain"/>
    <property type="match status" value="1"/>
</dbReference>
<comment type="similarity">
    <text evidence="1">Belongs to the NAD(P)-dependent epimerase/dehydratase family.</text>
</comment>
<dbReference type="Pfam" id="PF01370">
    <property type="entry name" value="Epimerase"/>
    <property type="match status" value="1"/>
</dbReference>
<gene>
    <name evidence="5" type="ordered locus">Caci_1431</name>
</gene>
<dbReference type="KEGG" id="cai:Caci_1431"/>
<evidence type="ECO:0000256" key="3">
    <source>
        <dbReference type="ARBA" id="ARBA00023027"/>
    </source>
</evidence>